<dbReference type="Proteomes" id="UP001165565">
    <property type="component" value="Unassembled WGS sequence"/>
</dbReference>
<comment type="caution">
    <text evidence="2">The sequence shown here is derived from an EMBL/GenBank/DDBJ whole genome shotgun (WGS) entry which is preliminary data.</text>
</comment>
<evidence type="ECO:0000313" key="3">
    <source>
        <dbReference type="Proteomes" id="UP001165565"/>
    </source>
</evidence>
<accession>A0AA41ZII2</accession>
<organism evidence="2 3">
    <name type="scientific">Sphingomonas lycopersici</name>
    <dbReference type="NCBI Taxonomy" id="2951807"/>
    <lineage>
        <taxon>Bacteria</taxon>
        <taxon>Pseudomonadati</taxon>
        <taxon>Pseudomonadota</taxon>
        <taxon>Alphaproteobacteria</taxon>
        <taxon>Sphingomonadales</taxon>
        <taxon>Sphingomonadaceae</taxon>
        <taxon>Sphingomonas</taxon>
    </lineage>
</organism>
<feature type="region of interest" description="Disordered" evidence="1">
    <location>
        <begin position="1"/>
        <end position="24"/>
    </location>
</feature>
<sequence length="85" mass="9620">MTEPFTQWGVALPATTPRPAPSRPGMIVHMMRDVTRHAGEPAWYRFIDAACDEEKEATALAQMPLATVRYVEMSDDWPLDVMPPY</sequence>
<evidence type="ECO:0000256" key="1">
    <source>
        <dbReference type="SAM" id="MobiDB-lite"/>
    </source>
</evidence>
<proteinExistence type="predicted"/>
<protein>
    <submittedName>
        <fullName evidence="2">Uncharacterized protein</fullName>
    </submittedName>
</protein>
<dbReference type="RefSeq" id="WP_265269716.1">
    <property type="nucleotide sequence ID" value="NZ_JANFAV010000012.1"/>
</dbReference>
<evidence type="ECO:0000313" key="2">
    <source>
        <dbReference type="EMBL" id="MCW6536308.1"/>
    </source>
</evidence>
<dbReference type="EMBL" id="JANFAV010000012">
    <property type="protein sequence ID" value="MCW6536308.1"/>
    <property type="molecule type" value="Genomic_DNA"/>
</dbReference>
<reference evidence="2" key="1">
    <citation type="submission" date="2022-06" db="EMBL/GenBank/DDBJ databases">
        <title>Sphingomonas sp. nov. isolated from rhizosphere soil of tomato.</title>
        <authorList>
            <person name="Dong H."/>
            <person name="Gao R."/>
        </authorList>
    </citation>
    <scope>NUCLEOTIDE SEQUENCE</scope>
    <source>
        <strain evidence="2">MMSM24</strain>
    </source>
</reference>
<keyword evidence="3" id="KW-1185">Reference proteome</keyword>
<dbReference type="AlphaFoldDB" id="A0AA41ZII2"/>
<gene>
    <name evidence="2" type="ORF">NEE01_16130</name>
</gene>
<name>A0AA41ZII2_9SPHN</name>